<proteinExistence type="predicted"/>
<dbReference type="EMBL" id="JACCBU010000001">
    <property type="protein sequence ID" value="NYE73769.1"/>
    <property type="molecule type" value="Genomic_DNA"/>
</dbReference>
<sequence>MRGFLIRLVVAVTVTVAALVPSLAGTAQAIPAVVHTKCAPWLVINGHRVATCGQTQGSQGRHGTYDVASRTYTWGPWRPQSSYRLPTSPYFAGYPALVDGSGRTFIYGTEFRASRRADGRYEGRRGILRSSGFVPTSSWYASTCQPPLWCWQPDLQHEPIPPPPPKR</sequence>
<dbReference type="Proteomes" id="UP000569914">
    <property type="component" value="Unassembled WGS sequence"/>
</dbReference>
<dbReference type="AlphaFoldDB" id="A0A7Y9LBF4"/>
<feature type="chain" id="PRO_5031454989" description="Secreted protein" evidence="1">
    <location>
        <begin position="30"/>
        <end position="167"/>
    </location>
</feature>
<comment type="caution">
    <text evidence="2">The sequence shown here is derived from an EMBL/GenBank/DDBJ whole genome shotgun (WGS) entry which is preliminary data.</text>
</comment>
<evidence type="ECO:0000313" key="3">
    <source>
        <dbReference type="Proteomes" id="UP000569914"/>
    </source>
</evidence>
<protein>
    <recommendedName>
        <fullName evidence="4">Secreted protein</fullName>
    </recommendedName>
</protein>
<gene>
    <name evidence="2" type="ORF">BKA15_005098</name>
</gene>
<evidence type="ECO:0008006" key="4">
    <source>
        <dbReference type="Google" id="ProtNLM"/>
    </source>
</evidence>
<evidence type="ECO:0000313" key="2">
    <source>
        <dbReference type="EMBL" id="NYE73769.1"/>
    </source>
</evidence>
<reference evidence="2 3" key="1">
    <citation type="submission" date="2020-07" db="EMBL/GenBank/DDBJ databases">
        <title>Sequencing the genomes of 1000 actinobacteria strains.</title>
        <authorList>
            <person name="Klenk H.-P."/>
        </authorList>
    </citation>
    <scope>NUCLEOTIDE SEQUENCE [LARGE SCALE GENOMIC DNA]</scope>
    <source>
        <strain evidence="2 3">DSM 22083</strain>
    </source>
</reference>
<name>A0A7Y9LBF4_9ACTN</name>
<organism evidence="2 3">
    <name type="scientific">Microlunatus parietis</name>
    <dbReference type="NCBI Taxonomy" id="682979"/>
    <lineage>
        <taxon>Bacteria</taxon>
        <taxon>Bacillati</taxon>
        <taxon>Actinomycetota</taxon>
        <taxon>Actinomycetes</taxon>
        <taxon>Propionibacteriales</taxon>
        <taxon>Propionibacteriaceae</taxon>
        <taxon>Microlunatus</taxon>
    </lineage>
</organism>
<accession>A0A7Y9LBF4</accession>
<dbReference type="RefSeq" id="WP_179755514.1">
    <property type="nucleotide sequence ID" value="NZ_JACCBU010000001.1"/>
</dbReference>
<keyword evidence="3" id="KW-1185">Reference proteome</keyword>
<keyword evidence="1" id="KW-0732">Signal</keyword>
<evidence type="ECO:0000256" key="1">
    <source>
        <dbReference type="SAM" id="SignalP"/>
    </source>
</evidence>
<feature type="signal peptide" evidence="1">
    <location>
        <begin position="1"/>
        <end position="29"/>
    </location>
</feature>